<organism evidence="3 4">
    <name type="scientific">Trematosphaeria pertusa</name>
    <dbReference type="NCBI Taxonomy" id="390896"/>
    <lineage>
        <taxon>Eukaryota</taxon>
        <taxon>Fungi</taxon>
        <taxon>Dikarya</taxon>
        <taxon>Ascomycota</taxon>
        <taxon>Pezizomycotina</taxon>
        <taxon>Dothideomycetes</taxon>
        <taxon>Pleosporomycetidae</taxon>
        <taxon>Pleosporales</taxon>
        <taxon>Massarineae</taxon>
        <taxon>Trematosphaeriaceae</taxon>
        <taxon>Trematosphaeria</taxon>
    </lineage>
</organism>
<dbReference type="SUPFAM" id="SSF51445">
    <property type="entry name" value="(Trans)glycosidases"/>
    <property type="match status" value="1"/>
</dbReference>
<dbReference type="GO" id="GO:0016787">
    <property type="term" value="F:hydrolase activity"/>
    <property type="evidence" value="ECO:0007669"/>
    <property type="project" value="UniProtKB-KW"/>
</dbReference>
<keyword evidence="3" id="KW-0378">Hydrolase</keyword>
<dbReference type="InterPro" id="IPR017853">
    <property type="entry name" value="GH"/>
</dbReference>
<name>A0A6A6J2V4_9PLEO</name>
<dbReference type="GeneID" id="54584081"/>
<dbReference type="Gene3D" id="3.20.20.80">
    <property type="entry name" value="Glycosidases"/>
    <property type="match status" value="1"/>
</dbReference>
<feature type="chain" id="PRO_5025618108" evidence="2">
    <location>
        <begin position="22"/>
        <end position="631"/>
    </location>
</feature>
<evidence type="ECO:0000256" key="2">
    <source>
        <dbReference type="SAM" id="SignalP"/>
    </source>
</evidence>
<gene>
    <name evidence="3" type="ORF">BU26DRAFT_527138</name>
</gene>
<dbReference type="OrthoDB" id="428177at2759"/>
<dbReference type="EMBL" id="ML987189">
    <property type="protein sequence ID" value="KAF2256898.1"/>
    <property type="molecule type" value="Genomic_DNA"/>
</dbReference>
<feature type="compositionally biased region" description="Basic and acidic residues" evidence="1">
    <location>
        <begin position="593"/>
        <end position="602"/>
    </location>
</feature>
<reference evidence="3" key="1">
    <citation type="journal article" date="2020" name="Stud. Mycol.">
        <title>101 Dothideomycetes genomes: a test case for predicting lifestyles and emergence of pathogens.</title>
        <authorList>
            <person name="Haridas S."/>
            <person name="Albert R."/>
            <person name="Binder M."/>
            <person name="Bloem J."/>
            <person name="Labutti K."/>
            <person name="Salamov A."/>
            <person name="Andreopoulos B."/>
            <person name="Baker S."/>
            <person name="Barry K."/>
            <person name="Bills G."/>
            <person name="Bluhm B."/>
            <person name="Cannon C."/>
            <person name="Castanera R."/>
            <person name="Culley D."/>
            <person name="Daum C."/>
            <person name="Ezra D."/>
            <person name="Gonzalez J."/>
            <person name="Henrissat B."/>
            <person name="Kuo A."/>
            <person name="Liang C."/>
            <person name="Lipzen A."/>
            <person name="Lutzoni F."/>
            <person name="Magnuson J."/>
            <person name="Mondo S."/>
            <person name="Nolan M."/>
            <person name="Ohm R."/>
            <person name="Pangilinan J."/>
            <person name="Park H.-J."/>
            <person name="Ramirez L."/>
            <person name="Alfaro M."/>
            <person name="Sun H."/>
            <person name="Tritt A."/>
            <person name="Yoshinaga Y."/>
            <person name="Zwiers L.-H."/>
            <person name="Turgeon B."/>
            <person name="Goodwin S."/>
            <person name="Spatafora J."/>
            <person name="Crous P."/>
            <person name="Grigoriev I."/>
        </authorList>
    </citation>
    <scope>NUCLEOTIDE SEQUENCE</scope>
    <source>
        <strain evidence="3">CBS 122368</strain>
    </source>
</reference>
<dbReference type="RefSeq" id="XP_033691902.1">
    <property type="nucleotide sequence ID" value="XM_033830751.1"/>
</dbReference>
<protein>
    <submittedName>
        <fullName evidence="3">Glycoside hydrolase family 5 protein</fullName>
    </submittedName>
</protein>
<feature type="signal peptide" evidence="2">
    <location>
        <begin position="1"/>
        <end position="21"/>
    </location>
</feature>
<dbReference type="AlphaFoldDB" id="A0A6A6J2V4"/>
<sequence length="631" mass="69333">MYLPGILASLVSVATLTTLAAADLRITADHHSFGGVNFPSLQFLEPSYRDELIRAVVKSNARVIRLFIRGDNDHGDPEPELGTFDRTMLDQIDDTLAAIHRISKGQVKVIIAPHDAHALRSSNDVPCDAYCKKLDGAFLDFYSSEDFRKLYKTRLEVFFKHYPSKNFDGKTWAQLNEVILGVDLQNEPWSGIWPIVAGESWICDIATHLKDTLGLGESNIAVITGGISGAQTPDGIQNFPDSAFECPAVDVIGIHGYFAEGNGLTAGTPWANLFLPSNTLTARSLDKKLLLVEEWAYVHTDRGHHYKKKAIFDQGNALNYRGIPWLYSHASFRDEGTTARVNLLRGQNFAVGALTDVLNRAYKARNNFDWSRYLPAPPTGLTNLTVLPLNPYIPQQSECVFGCEGHLCDAPDGCQPSLICKNSVCQSAPETQPGKIDDECNSKQVCQEHLTCADGLCQACENRPTIQPEDYPRQFTVYNDPDGQCALDKDRPFRMRPVCSLPPPQTSPSRRGNPCQNAAHCDANEYCDWGFCRLCTEGCLGMTCRSSNKCKTGYCNTHGRCDYPGKPKVQFGPGARASTRDRKGPGWNAGPRGMERGPNKVRDEALRINIPKESVRATGGPAAAAAATGMS</sequence>
<proteinExistence type="predicted"/>
<evidence type="ECO:0000313" key="3">
    <source>
        <dbReference type="EMBL" id="KAF2256898.1"/>
    </source>
</evidence>
<keyword evidence="4" id="KW-1185">Reference proteome</keyword>
<keyword evidence="2" id="KW-0732">Signal</keyword>
<accession>A0A6A6J2V4</accession>
<evidence type="ECO:0000256" key="1">
    <source>
        <dbReference type="SAM" id="MobiDB-lite"/>
    </source>
</evidence>
<feature type="region of interest" description="Disordered" evidence="1">
    <location>
        <begin position="572"/>
        <end position="602"/>
    </location>
</feature>
<evidence type="ECO:0000313" key="4">
    <source>
        <dbReference type="Proteomes" id="UP000800094"/>
    </source>
</evidence>
<dbReference type="Proteomes" id="UP000800094">
    <property type="component" value="Unassembled WGS sequence"/>
</dbReference>